<proteinExistence type="predicted"/>
<dbReference type="EMBL" id="VSSQ01101543">
    <property type="protein sequence ID" value="MPN43251.1"/>
    <property type="molecule type" value="Genomic_DNA"/>
</dbReference>
<dbReference type="AlphaFoldDB" id="A0A645HW16"/>
<accession>A0A645HW16</accession>
<gene>
    <name evidence="1" type="ORF">SDC9_190810</name>
</gene>
<comment type="caution">
    <text evidence="1">The sequence shown here is derived from an EMBL/GenBank/DDBJ whole genome shotgun (WGS) entry which is preliminary data.</text>
</comment>
<organism evidence="1">
    <name type="scientific">bioreactor metagenome</name>
    <dbReference type="NCBI Taxonomy" id="1076179"/>
    <lineage>
        <taxon>unclassified sequences</taxon>
        <taxon>metagenomes</taxon>
        <taxon>ecological metagenomes</taxon>
    </lineage>
</organism>
<reference evidence="1" key="1">
    <citation type="submission" date="2019-08" db="EMBL/GenBank/DDBJ databases">
        <authorList>
            <person name="Kucharzyk K."/>
            <person name="Murdoch R.W."/>
            <person name="Higgins S."/>
            <person name="Loffler F."/>
        </authorList>
    </citation>
    <scope>NUCLEOTIDE SEQUENCE</scope>
</reference>
<sequence>MNRSKINAPIIGLVRRAGDKQRIRTILILKEFLIAFFGHVTESDFDKFAGENLVETDLQPVKVTILFDAFFADFLLLKEIATLVV</sequence>
<evidence type="ECO:0000313" key="1">
    <source>
        <dbReference type="EMBL" id="MPN43251.1"/>
    </source>
</evidence>
<protein>
    <submittedName>
        <fullName evidence="1">Uncharacterized protein</fullName>
    </submittedName>
</protein>
<name>A0A645HW16_9ZZZZ</name>